<keyword evidence="1" id="KW-0812">Transmembrane</keyword>
<feature type="transmembrane region" description="Helical" evidence="1">
    <location>
        <begin position="12"/>
        <end position="41"/>
    </location>
</feature>
<evidence type="ECO:0000313" key="2">
    <source>
        <dbReference type="EMBL" id="ORY00869.1"/>
    </source>
</evidence>
<reference evidence="2 3" key="1">
    <citation type="submission" date="2016-08" db="EMBL/GenBank/DDBJ databases">
        <title>A Parts List for Fungal Cellulosomes Revealed by Comparative Genomics.</title>
        <authorList>
            <consortium name="DOE Joint Genome Institute"/>
            <person name="Haitjema C.H."/>
            <person name="Gilmore S.P."/>
            <person name="Henske J.K."/>
            <person name="Solomon K.V."/>
            <person name="De Groot R."/>
            <person name="Kuo A."/>
            <person name="Mondo S.J."/>
            <person name="Salamov A.A."/>
            <person name="Labutti K."/>
            <person name="Zhao Z."/>
            <person name="Chiniquy J."/>
            <person name="Barry K."/>
            <person name="Brewer H.M."/>
            <person name="Purvine S.O."/>
            <person name="Wright A.T."/>
            <person name="Boxma B."/>
            <person name="Van Alen T."/>
            <person name="Hackstein J.H."/>
            <person name="Baker S.E."/>
            <person name="Grigoriev I.V."/>
            <person name="O'Malley M.A."/>
        </authorList>
    </citation>
    <scope>NUCLEOTIDE SEQUENCE [LARGE SCALE GENOMIC DNA]</scope>
    <source>
        <strain evidence="2 3">G1</strain>
    </source>
</reference>
<evidence type="ECO:0000313" key="3">
    <source>
        <dbReference type="Proteomes" id="UP000193920"/>
    </source>
</evidence>
<evidence type="ECO:0000256" key="1">
    <source>
        <dbReference type="SAM" id="Phobius"/>
    </source>
</evidence>
<gene>
    <name evidence="2" type="ORF">LY90DRAFT_709486</name>
</gene>
<comment type="caution">
    <text evidence="2">The sequence shown here is derived from an EMBL/GenBank/DDBJ whole genome shotgun (WGS) entry which is preliminary data.</text>
</comment>
<sequence length="123" mass="14037">MEKNNTMDENSHVIYCIVTFPSFTKMFLSFVDIAIFIVFIYALNNKVVGIVEIMFLLCCLNLAVKAVILVIAIISLSNALSAVDFIVYAFFFYYVCEVRKYLKKDEVQRLNNGNNATKPENVV</sequence>
<dbReference type="AlphaFoldDB" id="A0A1Y1YSB8"/>
<dbReference type="EMBL" id="MCOG01000515">
    <property type="protein sequence ID" value="ORY00869.1"/>
    <property type="molecule type" value="Genomic_DNA"/>
</dbReference>
<feature type="transmembrane region" description="Helical" evidence="1">
    <location>
        <begin position="53"/>
        <end position="73"/>
    </location>
</feature>
<name>A0A1Y1YSB8_9FUNG</name>
<keyword evidence="1" id="KW-0472">Membrane</keyword>
<keyword evidence="3" id="KW-1185">Reference proteome</keyword>
<dbReference type="Proteomes" id="UP000193920">
    <property type="component" value="Unassembled WGS sequence"/>
</dbReference>
<accession>A0A1Y1YSB8</accession>
<feature type="transmembrane region" description="Helical" evidence="1">
    <location>
        <begin position="79"/>
        <end position="96"/>
    </location>
</feature>
<keyword evidence="1" id="KW-1133">Transmembrane helix</keyword>
<protein>
    <submittedName>
        <fullName evidence="2">Uncharacterized protein</fullName>
    </submittedName>
</protein>
<proteinExistence type="predicted"/>
<organism evidence="2 3">
    <name type="scientific">Neocallimastix californiae</name>
    <dbReference type="NCBI Taxonomy" id="1754190"/>
    <lineage>
        <taxon>Eukaryota</taxon>
        <taxon>Fungi</taxon>
        <taxon>Fungi incertae sedis</taxon>
        <taxon>Chytridiomycota</taxon>
        <taxon>Chytridiomycota incertae sedis</taxon>
        <taxon>Neocallimastigomycetes</taxon>
        <taxon>Neocallimastigales</taxon>
        <taxon>Neocallimastigaceae</taxon>
        <taxon>Neocallimastix</taxon>
    </lineage>
</organism>